<dbReference type="Proteomes" id="UP000326936">
    <property type="component" value="Chromosome"/>
</dbReference>
<dbReference type="RefSeq" id="WP_152430512.1">
    <property type="nucleotide sequence ID" value="NZ_CBCSDK010000004.1"/>
</dbReference>
<dbReference type="OrthoDB" id="9795622at2"/>
<feature type="domain" description="GP-PDE" evidence="1">
    <location>
        <begin position="1"/>
        <end position="236"/>
    </location>
</feature>
<dbReference type="PROSITE" id="PS51704">
    <property type="entry name" value="GP_PDE"/>
    <property type="match status" value="1"/>
</dbReference>
<name>A0A5P9CKW7_9VIBR</name>
<sequence length="242" mass="27536">MKIIGHRGVAGHHPENTKISIQAAAELGLEWVEVDVQPTKDNILVICHDHTIDRCSNGSGRIDEQTLAELRRFDFGAKFGDKPDQQFIMTLTELLLLADELNLKLNLELKVDRHDKAHVAQLLKHDLESSPVSTDSILLSSFDHATLIKLHTILPDYRIAVLTEKLLPRDIKLLETISAFGCNLNYRFATEKDVHKLQQQGYQVWCYTVNRPSDIQSLSNLDGIFSDYPERFLDQKPVNTRD</sequence>
<dbReference type="SUPFAM" id="SSF51695">
    <property type="entry name" value="PLC-like phosphodiesterases"/>
    <property type="match status" value="1"/>
</dbReference>
<dbReference type="GO" id="GO:0008889">
    <property type="term" value="F:glycerophosphodiester phosphodiesterase activity"/>
    <property type="evidence" value="ECO:0007669"/>
    <property type="project" value="UniProtKB-EC"/>
</dbReference>
<dbReference type="EC" id="3.1.4.46" evidence="2"/>
<dbReference type="InterPro" id="IPR017946">
    <property type="entry name" value="PLC-like_Pdiesterase_TIM-brl"/>
</dbReference>
<dbReference type="GO" id="GO:0006629">
    <property type="term" value="P:lipid metabolic process"/>
    <property type="evidence" value="ECO:0007669"/>
    <property type="project" value="InterPro"/>
</dbReference>
<gene>
    <name evidence="2" type="primary">ugpQ</name>
    <name evidence="2" type="ORF">FIV01_07945</name>
</gene>
<evidence type="ECO:0000313" key="2">
    <source>
        <dbReference type="EMBL" id="QFT26357.1"/>
    </source>
</evidence>
<dbReference type="AlphaFoldDB" id="A0A5P9CKW7"/>
<dbReference type="InterPro" id="IPR030395">
    <property type="entry name" value="GP_PDE_dom"/>
</dbReference>
<dbReference type="Gene3D" id="3.20.20.190">
    <property type="entry name" value="Phosphatidylinositol (PI) phosphodiesterase"/>
    <property type="match status" value="1"/>
</dbReference>
<reference evidence="2 3" key="1">
    <citation type="submission" date="2019-10" db="EMBL/GenBank/DDBJ databases">
        <title>Complete genome sequence of Vibrio sp. strain THAF100, isolated from non-filtered water from the water column of tank 6 of a marine aquarium containing stony-coral fragments. Water maintained at 26 degree C.</title>
        <authorList>
            <person name="Ruckert C."/>
            <person name="Franco A."/>
            <person name="Kalinowski J."/>
            <person name="Glaeser S."/>
        </authorList>
    </citation>
    <scope>NUCLEOTIDE SEQUENCE [LARGE SCALE GENOMIC DNA]</scope>
    <source>
        <strain evidence="2 3">THAF100</strain>
    </source>
</reference>
<accession>A0A5P9CKW7</accession>
<proteinExistence type="predicted"/>
<organism evidence="2 3">
    <name type="scientific">Vibrio aquimaris</name>
    <dbReference type="NCBI Taxonomy" id="2587862"/>
    <lineage>
        <taxon>Bacteria</taxon>
        <taxon>Pseudomonadati</taxon>
        <taxon>Pseudomonadota</taxon>
        <taxon>Gammaproteobacteria</taxon>
        <taxon>Vibrionales</taxon>
        <taxon>Vibrionaceae</taxon>
        <taxon>Vibrio</taxon>
    </lineage>
</organism>
<dbReference type="PANTHER" id="PTHR46211:SF1">
    <property type="entry name" value="GLYCEROPHOSPHODIESTER PHOSPHODIESTERASE, CYTOPLASMIC"/>
    <property type="match status" value="1"/>
</dbReference>
<keyword evidence="2" id="KW-0378">Hydrolase</keyword>
<dbReference type="KEGG" id="vaq:FIV01_07945"/>
<keyword evidence="3" id="KW-1185">Reference proteome</keyword>
<dbReference type="EMBL" id="CP045350">
    <property type="protein sequence ID" value="QFT26357.1"/>
    <property type="molecule type" value="Genomic_DNA"/>
</dbReference>
<protein>
    <submittedName>
        <fullName evidence="2">Glycerophosphoryl diester phosphodiesterase</fullName>
        <ecNumber evidence="2">3.1.4.46</ecNumber>
    </submittedName>
</protein>
<dbReference type="Pfam" id="PF03009">
    <property type="entry name" value="GDPD"/>
    <property type="match status" value="1"/>
</dbReference>
<evidence type="ECO:0000313" key="3">
    <source>
        <dbReference type="Proteomes" id="UP000326936"/>
    </source>
</evidence>
<dbReference type="PANTHER" id="PTHR46211">
    <property type="entry name" value="GLYCEROPHOSPHORYL DIESTER PHOSPHODIESTERASE"/>
    <property type="match status" value="1"/>
</dbReference>
<evidence type="ECO:0000259" key="1">
    <source>
        <dbReference type="PROSITE" id="PS51704"/>
    </source>
</evidence>